<evidence type="ECO:0000259" key="4">
    <source>
        <dbReference type="PROSITE" id="PS50106"/>
    </source>
</evidence>
<dbReference type="CDD" id="cd06724">
    <property type="entry name" value="PDZ2_Dlg1-2-4-like"/>
    <property type="match status" value="1"/>
</dbReference>
<feature type="domain" description="PDZ" evidence="4">
    <location>
        <begin position="306"/>
        <end position="387"/>
    </location>
</feature>
<dbReference type="GO" id="GO:0043005">
    <property type="term" value="C:neuron projection"/>
    <property type="evidence" value="ECO:0007669"/>
    <property type="project" value="TreeGrafter"/>
</dbReference>
<dbReference type="FunFam" id="2.30.42.10:FF:000001">
    <property type="entry name" value="Disks large homolog 1 isoform 2"/>
    <property type="match status" value="1"/>
</dbReference>
<evidence type="ECO:0000313" key="5">
    <source>
        <dbReference type="EMBL" id="EMP29366.1"/>
    </source>
</evidence>
<proteinExistence type="predicted"/>
<dbReference type="GO" id="GO:0045197">
    <property type="term" value="P:establishment or maintenance of epithelial cell apical/basal polarity"/>
    <property type="evidence" value="ECO:0007669"/>
    <property type="project" value="TreeGrafter"/>
</dbReference>
<dbReference type="SMART" id="SM00228">
    <property type="entry name" value="PDZ"/>
    <property type="match status" value="3"/>
</dbReference>
<organism evidence="5 6">
    <name type="scientific">Chelonia mydas</name>
    <name type="common">Green sea-turtle</name>
    <name type="synonym">Chelonia agassizi</name>
    <dbReference type="NCBI Taxonomy" id="8469"/>
    <lineage>
        <taxon>Eukaryota</taxon>
        <taxon>Metazoa</taxon>
        <taxon>Chordata</taxon>
        <taxon>Craniata</taxon>
        <taxon>Vertebrata</taxon>
        <taxon>Euteleostomi</taxon>
        <taxon>Archelosauria</taxon>
        <taxon>Testudinata</taxon>
        <taxon>Testudines</taxon>
        <taxon>Cryptodira</taxon>
        <taxon>Durocryptodira</taxon>
        <taxon>Americhelydia</taxon>
        <taxon>Chelonioidea</taxon>
        <taxon>Cheloniidae</taxon>
        <taxon>Chelonia</taxon>
    </lineage>
</organism>
<reference evidence="6" key="1">
    <citation type="journal article" date="2013" name="Nat. Genet.">
        <title>The draft genomes of soft-shell turtle and green sea turtle yield insights into the development and evolution of the turtle-specific body plan.</title>
        <authorList>
            <person name="Wang Z."/>
            <person name="Pascual-Anaya J."/>
            <person name="Zadissa A."/>
            <person name="Li W."/>
            <person name="Niimura Y."/>
            <person name="Huang Z."/>
            <person name="Li C."/>
            <person name="White S."/>
            <person name="Xiong Z."/>
            <person name="Fang D."/>
            <person name="Wang B."/>
            <person name="Ming Y."/>
            <person name="Chen Y."/>
            <person name="Zheng Y."/>
            <person name="Kuraku S."/>
            <person name="Pignatelli M."/>
            <person name="Herrero J."/>
            <person name="Beal K."/>
            <person name="Nozawa M."/>
            <person name="Li Q."/>
            <person name="Wang J."/>
            <person name="Zhang H."/>
            <person name="Yu L."/>
            <person name="Shigenobu S."/>
            <person name="Wang J."/>
            <person name="Liu J."/>
            <person name="Flicek P."/>
            <person name="Searle S."/>
            <person name="Wang J."/>
            <person name="Kuratani S."/>
            <person name="Yin Y."/>
            <person name="Aken B."/>
            <person name="Zhang G."/>
            <person name="Irie N."/>
        </authorList>
    </citation>
    <scope>NUCLEOTIDE SEQUENCE [LARGE SCALE GENOMIC DNA]</scope>
</reference>
<feature type="domain" description="PDZ" evidence="4">
    <location>
        <begin position="95"/>
        <end position="183"/>
    </location>
</feature>
<dbReference type="EMBL" id="KB556791">
    <property type="protein sequence ID" value="EMP29366.1"/>
    <property type="molecule type" value="Genomic_DNA"/>
</dbReference>
<feature type="region of interest" description="Disordered" evidence="3">
    <location>
        <begin position="235"/>
        <end position="288"/>
    </location>
</feature>
<dbReference type="GO" id="GO:0098839">
    <property type="term" value="C:postsynaptic density membrane"/>
    <property type="evidence" value="ECO:0007669"/>
    <property type="project" value="TreeGrafter"/>
</dbReference>
<dbReference type="GO" id="GO:0098609">
    <property type="term" value="P:cell-cell adhesion"/>
    <property type="evidence" value="ECO:0007669"/>
    <property type="project" value="TreeGrafter"/>
</dbReference>
<dbReference type="GO" id="GO:0016323">
    <property type="term" value="C:basolateral plasma membrane"/>
    <property type="evidence" value="ECO:0007669"/>
    <property type="project" value="TreeGrafter"/>
</dbReference>
<keyword evidence="1" id="KW-0728">SH3 domain</keyword>
<sequence>IFIFQGNSGLGFSIAGGTDNPHIGDDSSIFITKIIAGGAAAQDGRLRVNDCILRVNEVDVRDVTHSKAVEALKEAGSIVRLYVKRRKPVTEKIMEIKLVKGPKAGLGFSIAGGVGNQHIPGDNSIYVTKIIEGGAAHKDGKLQIGDKLLAVNSVCLEEVTHEEAVTALKNTSDFVYLKVAKPTSMFMNDSYAPPDITNCQSLRQARHQGHGHPNGIIGVLGGSLMCQEHIPRRVPLVASEGRSQAPTRSAPETDSESDPAYSQPVDNHISPAAYLGQSLPPSSPGRYSPIPKGMVGDEEITREPRKVVLHRGSTGLGFNIVGGEDGEGIFISFILAGGPADLSGELRKGDRIISVNGVDLKAATHEQAAAALKNAGQAVTIVAQYRPEGKRILPIHITSV</sequence>
<dbReference type="InterPro" id="IPR036034">
    <property type="entry name" value="PDZ_sf"/>
</dbReference>
<evidence type="ECO:0000256" key="2">
    <source>
        <dbReference type="ARBA" id="ARBA00022737"/>
    </source>
</evidence>
<dbReference type="GO" id="GO:0007268">
    <property type="term" value="P:chemical synaptic transmission"/>
    <property type="evidence" value="ECO:0007669"/>
    <property type="project" value="TreeGrafter"/>
</dbReference>
<dbReference type="PANTHER" id="PTHR23119:SF5">
    <property type="entry name" value="DISKS LARGE HOMOLOG 1"/>
    <property type="match status" value="1"/>
</dbReference>
<feature type="non-terminal residue" evidence="5">
    <location>
        <position position="1"/>
    </location>
</feature>
<dbReference type="AlphaFoldDB" id="M7AV88"/>
<gene>
    <name evidence="5" type="ORF">UY3_13518</name>
</gene>
<dbReference type="Gene3D" id="2.30.42.10">
    <property type="match status" value="3"/>
</dbReference>
<dbReference type="STRING" id="8469.M7AV88"/>
<dbReference type="Proteomes" id="UP000031443">
    <property type="component" value="Unassembled WGS sequence"/>
</dbReference>
<dbReference type="GO" id="GO:0099072">
    <property type="term" value="P:regulation of postsynaptic membrane neurotransmitter receptor levels"/>
    <property type="evidence" value="ECO:0007669"/>
    <property type="project" value="TreeGrafter"/>
</dbReference>
<dbReference type="InterPro" id="IPR019583">
    <property type="entry name" value="DLG1-4_PDZ_assoc"/>
</dbReference>
<dbReference type="FunFam" id="2.30.42.10:FF:000049">
    <property type="entry name" value="disks large homolog 1 isoform X1"/>
    <property type="match status" value="1"/>
</dbReference>
<keyword evidence="6" id="KW-1185">Reference proteome</keyword>
<dbReference type="Pfam" id="PF00595">
    <property type="entry name" value="PDZ"/>
    <property type="match status" value="3"/>
</dbReference>
<evidence type="ECO:0000256" key="3">
    <source>
        <dbReference type="SAM" id="MobiDB-lite"/>
    </source>
</evidence>
<dbReference type="GO" id="GO:0031594">
    <property type="term" value="C:neuromuscular junction"/>
    <property type="evidence" value="ECO:0007669"/>
    <property type="project" value="TreeGrafter"/>
</dbReference>
<dbReference type="SUPFAM" id="SSF50156">
    <property type="entry name" value="PDZ domain-like"/>
    <property type="match status" value="3"/>
</dbReference>
<dbReference type="CDD" id="cd06795">
    <property type="entry name" value="PDZ3_Dlg1-2-4-like"/>
    <property type="match status" value="1"/>
</dbReference>
<evidence type="ECO:0000256" key="1">
    <source>
        <dbReference type="ARBA" id="ARBA00022443"/>
    </source>
</evidence>
<feature type="compositionally biased region" description="Polar residues" evidence="3">
    <location>
        <begin position="241"/>
        <end position="252"/>
    </location>
</feature>
<dbReference type="GO" id="GO:0019901">
    <property type="term" value="F:protein kinase binding"/>
    <property type="evidence" value="ECO:0007669"/>
    <property type="project" value="TreeGrafter"/>
</dbReference>
<dbReference type="eggNOG" id="KOG0708">
    <property type="taxonomic scope" value="Eukaryota"/>
</dbReference>
<dbReference type="GO" id="GO:0043113">
    <property type="term" value="P:receptor clustering"/>
    <property type="evidence" value="ECO:0007669"/>
    <property type="project" value="TreeGrafter"/>
</dbReference>
<protein>
    <submittedName>
        <fullName evidence="5">Disks large like protein 1</fullName>
    </submittedName>
</protein>
<feature type="domain" description="PDZ" evidence="4">
    <location>
        <begin position="1"/>
        <end position="87"/>
    </location>
</feature>
<dbReference type="InterPro" id="IPR001478">
    <property type="entry name" value="PDZ"/>
</dbReference>
<dbReference type="InterPro" id="IPR050614">
    <property type="entry name" value="Synaptic_Scaffolding_LAP-MAGUK"/>
</dbReference>
<dbReference type="PROSITE" id="PS50106">
    <property type="entry name" value="PDZ"/>
    <property type="match status" value="3"/>
</dbReference>
<dbReference type="GO" id="GO:0097120">
    <property type="term" value="P:receptor localization to synapse"/>
    <property type="evidence" value="ECO:0007669"/>
    <property type="project" value="TreeGrafter"/>
</dbReference>
<evidence type="ECO:0000313" key="6">
    <source>
        <dbReference type="Proteomes" id="UP000031443"/>
    </source>
</evidence>
<dbReference type="CDD" id="cd06723">
    <property type="entry name" value="PDZ1_Dlg1-2-4-like"/>
    <property type="match status" value="1"/>
</dbReference>
<dbReference type="FunFam" id="2.30.42.10:FF:000002">
    <property type="entry name" value="Disks large homolog 4 isoform 2"/>
    <property type="match status" value="1"/>
</dbReference>
<keyword evidence="2" id="KW-0677">Repeat</keyword>
<dbReference type="PANTHER" id="PTHR23119">
    <property type="entry name" value="DISCS LARGE"/>
    <property type="match status" value="1"/>
</dbReference>
<name>M7AV88_CHEMY</name>
<dbReference type="Pfam" id="PF10600">
    <property type="entry name" value="PDZ_assoc"/>
    <property type="match status" value="2"/>
</dbReference>
<accession>M7AV88</accession>
<dbReference type="GO" id="GO:0035255">
    <property type="term" value="F:ionotropic glutamate receptor binding"/>
    <property type="evidence" value="ECO:0007669"/>
    <property type="project" value="TreeGrafter"/>
</dbReference>